<accession>A7GLW2</accession>
<protein>
    <submittedName>
        <fullName evidence="1">Protein of unkown function DUF1796 putative papain-like cysteine peptidase</fullName>
    </submittedName>
</protein>
<dbReference type="KEGG" id="bcy:Bcer98_0781"/>
<dbReference type="Proteomes" id="UP000002300">
    <property type="component" value="Chromosome"/>
</dbReference>
<organism evidence="1 2">
    <name type="scientific">Bacillus cytotoxicus (strain DSM 22905 / CIP 110041 / 391-98 / NVH 391-98)</name>
    <dbReference type="NCBI Taxonomy" id="315749"/>
    <lineage>
        <taxon>Bacteria</taxon>
        <taxon>Bacillati</taxon>
        <taxon>Bacillota</taxon>
        <taxon>Bacilli</taxon>
        <taxon>Bacillales</taxon>
        <taxon>Bacillaceae</taxon>
        <taxon>Bacillus</taxon>
        <taxon>Bacillus cereus group</taxon>
    </lineage>
</organism>
<dbReference type="eggNOG" id="ENOG502ZRJJ">
    <property type="taxonomic scope" value="Bacteria"/>
</dbReference>
<dbReference type="EMBL" id="CP000764">
    <property type="protein sequence ID" value="ABS21120.1"/>
    <property type="molecule type" value="Genomic_DNA"/>
</dbReference>
<dbReference type="HOGENOM" id="CLU_087915_1_0_9"/>
<gene>
    <name evidence="1" type="ordered locus">Bcer98_0781</name>
</gene>
<evidence type="ECO:0000313" key="1">
    <source>
        <dbReference type="EMBL" id="ABS21120.1"/>
    </source>
</evidence>
<reference evidence="1 2" key="1">
    <citation type="journal article" date="2008" name="Chem. Biol. Interact.">
        <title>Extending the Bacillus cereus group genomics to putative food-borne pathogens of different toxicity.</title>
        <authorList>
            <person name="Lapidus A."/>
            <person name="Goltsman E."/>
            <person name="Auger S."/>
            <person name="Galleron N."/>
            <person name="Segurens B."/>
            <person name="Dossat C."/>
            <person name="Land M.L."/>
            <person name="Broussolle V."/>
            <person name="Brillard J."/>
            <person name="Guinebretiere M.H."/>
            <person name="Sanchis V."/>
            <person name="Nguen-The C."/>
            <person name="Lereclus D."/>
            <person name="Richardson P."/>
            <person name="Wincker P."/>
            <person name="Weissenbach J."/>
            <person name="Ehrlich S.D."/>
            <person name="Sorokin A."/>
        </authorList>
    </citation>
    <scope>NUCLEOTIDE SEQUENCE [LARGE SCALE GENOMIC DNA]</scope>
    <source>
        <strain evidence="2">DSM 22905 / CIP 110041 / 391-98 / NVH 391-98</strain>
    </source>
</reference>
<dbReference type="InterPro" id="IPR014903">
    <property type="entry name" value="DUF1796"/>
</dbReference>
<dbReference type="AlphaFoldDB" id="A7GLW2"/>
<keyword evidence="2" id="KW-1185">Reference proteome</keyword>
<sequence>MRIHYFKLLYKYLLICIKKRMIVLEIKGAQGIYDDVISLGNNCYTAIHLRKYGLRKYAGPLDWFVSPDLSSINKLLKNNFIDFMDLKNMHALPDKNVLFHDGVIQPVYSHIVKDIKYNVTSYHDFPIISNKDWFITYQDFKQKLDRRIDNFYKRMQNSQSILFVRWGGDLTETLELQLILSNIVKNNFKILLLYPTGLENEIHELEWGINHVFPIQVSSNYLNKRTWYILLKDIHLS</sequence>
<dbReference type="Pfam" id="PF08795">
    <property type="entry name" value="DUF1796"/>
    <property type="match status" value="1"/>
</dbReference>
<name>A7GLW2_BACCN</name>
<proteinExistence type="predicted"/>
<evidence type="ECO:0000313" key="2">
    <source>
        <dbReference type="Proteomes" id="UP000002300"/>
    </source>
</evidence>